<name>K4HZK3_9CAUD</name>
<dbReference type="KEGG" id="vg:14296399"/>
<proteinExistence type="predicted"/>
<organism evidence="1 2">
    <name type="scientific">Lactobacillus phage ATCC8014</name>
    <dbReference type="NCBI Taxonomy" id="2892340"/>
    <lineage>
        <taxon>Viruses</taxon>
        <taxon>Duplodnaviria</taxon>
        <taxon>Heunggongvirae</taxon>
        <taxon>Uroviricota</taxon>
        <taxon>Caudoviricetes</taxon>
        <taxon>Coetzeevirus</taxon>
        <taxon>Coetzeevirus ATCC8014</taxon>
    </lineage>
</organism>
<accession>K4HZK3</accession>
<dbReference type="Proteomes" id="UP000008671">
    <property type="component" value="Segment"/>
</dbReference>
<keyword evidence="2" id="KW-1185">Reference proteome</keyword>
<gene>
    <name evidence="1" type="ORF">8014-B1_0034</name>
</gene>
<sequence>MSLLDKIKKAQAQPRLEYDLSDLKNGTYDGKLISIKQDTLADYEVYKFDYEVVHGEEHYRFEDVMFVNSDVDKLESQVMFRVVPFYEAGIVKDAAIEKAMSNLPGFFNYIVEKAKDIPVKVRLKHTTYNGKERDDIVLQSVKVPKQAESDDAPF</sequence>
<protein>
    <submittedName>
        <fullName evidence="1">Replicase</fullName>
    </submittedName>
</protein>
<dbReference type="RefSeq" id="YP_007236720.1">
    <property type="nucleotide sequence ID" value="NC_019916.1"/>
</dbReference>
<reference evidence="1 2" key="1">
    <citation type="journal article" date="2012" name="Appl. Environ. Microbiol.">
        <title>Characterization of Two Virulent Phages of Lactobacillus plantarum.</title>
        <authorList>
            <person name="Briggiler Marco M."/>
            <person name="Garneau J.E."/>
            <person name="Tremblay D."/>
            <person name="Quiberoni A."/>
            <person name="Moineau S."/>
        </authorList>
    </citation>
    <scope>NUCLEOTIDE SEQUENCE [LARGE SCALE GENOMIC DNA]</scope>
</reference>
<evidence type="ECO:0000313" key="2">
    <source>
        <dbReference type="Proteomes" id="UP000008671"/>
    </source>
</evidence>
<evidence type="ECO:0000313" key="1">
    <source>
        <dbReference type="EMBL" id="AFU63041.1"/>
    </source>
</evidence>
<dbReference type="EMBL" id="JX486087">
    <property type="protein sequence ID" value="AFU63041.1"/>
    <property type="molecule type" value="Genomic_DNA"/>
</dbReference>
<dbReference type="GeneID" id="14296399"/>